<accession>A0AAQ4FIQ8</accession>
<evidence type="ECO:0000313" key="4">
    <source>
        <dbReference type="EMBL" id="KAK8786488.1"/>
    </source>
</evidence>
<evidence type="ECO:0000256" key="2">
    <source>
        <dbReference type="ARBA" id="ARBA00022723"/>
    </source>
</evidence>
<evidence type="ECO:0000256" key="1">
    <source>
        <dbReference type="ARBA" id="ARBA00001968"/>
    </source>
</evidence>
<keyword evidence="5" id="KW-1185">Reference proteome</keyword>
<comment type="cofactor">
    <cofactor evidence="1">
        <name>a divalent metal cation</name>
        <dbReference type="ChEBI" id="CHEBI:60240"/>
    </cofactor>
</comment>
<reference evidence="4 5" key="1">
    <citation type="journal article" date="2023" name="Arcadia Sci">
        <title>De novo assembly of a long-read Amblyomma americanum tick genome.</title>
        <authorList>
            <person name="Chou S."/>
            <person name="Poskanzer K.E."/>
            <person name="Rollins M."/>
            <person name="Thuy-Boun P.S."/>
        </authorList>
    </citation>
    <scope>NUCLEOTIDE SEQUENCE [LARGE SCALE GENOMIC DNA]</scope>
    <source>
        <strain evidence="4">F_SG_1</strain>
        <tissue evidence="4">Salivary glands</tissue>
    </source>
</reference>
<dbReference type="AlphaFoldDB" id="A0AAQ4FIQ8"/>
<protein>
    <recommendedName>
        <fullName evidence="3">DDE Tnp4 domain-containing protein</fullName>
    </recommendedName>
</protein>
<name>A0AAQ4FIQ8_AMBAM</name>
<gene>
    <name evidence="4" type="ORF">V5799_023737</name>
</gene>
<dbReference type="InterPro" id="IPR027806">
    <property type="entry name" value="HARBI1_dom"/>
</dbReference>
<feature type="domain" description="DDE Tnp4" evidence="3">
    <location>
        <begin position="5"/>
        <end position="60"/>
    </location>
</feature>
<organism evidence="4 5">
    <name type="scientific">Amblyomma americanum</name>
    <name type="common">Lone star tick</name>
    <dbReference type="NCBI Taxonomy" id="6943"/>
    <lineage>
        <taxon>Eukaryota</taxon>
        <taxon>Metazoa</taxon>
        <taxon>Ecdysozoa</taxon>
        <taxon>Arthropoda</taxon>
        <taxon>Chelicerata</taxon>
        <taxon>Arachnida</taxon>
        <taxon>Acari</taxon>
        <taxon>Parasitiformes</taxon>
        <taxon>Ixodida</taxon>
        <taxon>Ixodoidea</taxon>
        <taxon>Ixodidae</taxon>
        <taxon>Amblyomminae</taxon>
        <taxon>Amblyomma</taxon>
    </lineage>
</organism>
<dbReference type="GO" id="GO:0046872">
    <property type="term" value="F:metal ion binding"/>
    <property type="evidence" value="ECO:0007669"/>
    <property type="project" value="UniProtKB-KW"/>
</dbReference>
<evidence type="ECO:0000313" key="5">
    <source>
        <dbReference type="Proteomes" id="UP001321473"/>
    </source>
</evidence>
<feature type="non-terminal residue" evidence="4">
    <location>
        <position position="1"/>
    </location>
</feature>
<dbReference type="EMBL" id="JARKHS020002716">
    <property type="protein sequence ID" value="KAK8786488.1"/>
    <property type="molecule type" value="Genomic_DNA"/>
</dbReference>
<proteinExistence type="predicted"/>
<evidence type="ECO:0000259" key="3">
    <source>
        <dbReference type="Pfam" id="PF13359"/>
    </source>
</evidence>
<comment type="caution">
    <text evidence="4">The sequence shown here is derived from an EMBL/GenBank/DDBJ whole genome shotgun (WGS) entry which is preliminary data.</text>
</comment>
<keyword evidence="2" id="KW-0479">Metal-binding</keyword>
<sequence>EYGALPKAHKDFNKKFSATRVLIENSFSNLKKRFRQLMYLELRTLEWLNKFIIACCVLHNLCIDYRDLEPDEPNDSVTPQDIEWHQESCTDDLDETAEEVLLRRLGGIKRNKVVEVVLRKQ</sequence>
<dbReference type="Proteomes" id="UP001321473">
    <property type="component" value="Unassembled WGS sequence"/>
</dbReference>
<dbReference type="Pfam" id="PF13359">
    <property type="entry name" value="DDE_Tnp_4"/>
    <property type="match status" value="1"/>
</dbReference>